<evidence type="ECO:0000256" key="1">
    <source>
        <dbReference type="SAM" id="MobiDB-lite"/>
    </source>
</evidence>
<dbReference type="VEuPathDB" id="FungiDB:PAAG_05515"/>
<dbReference type="HOGENOM" id="CLU_2574506_0_0_1"/>
<dbReference type="KEGG" id="pbl:PAAG_05515"/>
<evidence type="ECO:0000313" key="2">
    <source>
        <dbReference type="EMBL" id="EEH34466.2"/>
    </source>
</evidence>
<dbReference type="RefSeq" id="XP_015699824.1">
    <property type="nucleotide sequence ID" value="XM_015845598.1"/>
</dbReference>
<feature type="region of interest" description="Disordered" evidence="1">
    <location>
        <begin position="1"/>
        <end position="81"/>
    </location>
</feature>
<protein>
    <submittedName>
        <fullName evidence="2">Uncharacterized protein</fullName>
    </submittedName>
</protein>
<dbReference type="AlphaFoldDB" id="C1H422"/>
<proteinExistence type="predicted"/>
<keyword evidence="3" id="KW-1185">Reference proteome</keyword>
<name>C1H422_PARBA</name>
<feature type="compositionally biased region" description="Polar residues" evidence="1">
    <location>
        <begin position="54"/>
        <end position="68"/>
    </location>
</feature>
<dbReference type="Proteomes" id="UP000002059">
    <property type="component" value="Partially assembled WGS sequence"/>
</dbReference>
<organism evidence="2 3">
    <name type="scientific">Paracoccidioides lutzii (strain ATCC MYA-826 / Pb01)</name>
    <name type="common">Paracoccidioides brasiliensis</name>
    <dbReference type="NCBI Taxonomy" id="502779"/>
    <lineage>
        <taxon>Eukaryota</taxon>
        <taxon>Fungi</taxon>
        <taxon>Dikarya</taxon>
        <taxon>Ascomycota</taxon>
        <taxon>Pezizomycotina</taxon>
        <taxon>Eurotiomycetes</taxon>
        <taxon>Eurotiomycetidae</taxon>
        <taxon>Onygenales</taxon>
        <taxon>Ajellomycetaceae</taxon>
        <taxon>Paracoccidioides</taxon>
    </lineage>
</organism>
<reference evidence="2 3" key="1">
    <citation type="journal article" date="2011" name="PLoS Genet.">
        <title>Comparative genomic analysis of human fungal pathogens causing paracoccidioidomycosis.</title>
        <authorList>
            <person name="Desjardins C.A."/>
            <person name="Champion M.D."/>
            <person name="Holder J.W."/>
            <person name="Muszewska A."/>
            <person name="Goldberg J."/>
            <person name="Bailao A.M."/>
            <person name="Brigido M.M."/>
            <person name="Ferreira M.E."/>
            <person name="Garcia A.M."/>
            <person name="Grynberg M."/>
            <person name="Gujja S."/>
            <person name="Heiman D.I."/>
            <person name="Henn M.R."/>
            <person name="Kodira C.D."/>
            <person name="Leon-Narvaez H."/>
            <person name="Longo L.V."/>
            <person name="Ma L.J."/>
            <person name="Malavazi I."/>
            <person name="Matsuo A.L."/>
            <person name="Morais F.V."/>
            <person name="Pereira M."/>
            <person name="Rodriguez-Brito S."/>
            <person name="Sakthikumar S."/>
            <person name="Salem-Izacc S.M."/>
            <person name="Sykes S.M."/>
            <person name="Teixeira M.M."/>
            <person name="Vallejo M.C."/>
            <person name="Walter M.E."/>
            <person name="Yandava C."/>
            <person name="Young S."/>
            <person name="Zeng Q."/>
            <person name="Zucker J."/>
            <person name="Felipe M.S."/>
            <person name="Goldman G.H."/>
            <person name="Haas B.J."/>
            <person name="McEwen J.G."/>
            <person name="Nino-Vega G."/>
            <person name="Puccia R."/>
            <person name="San-Blas G."/>
            <person name="Soares C.M."/>
            <person name="Birren B.W."/>
            <person name="Cuomo C.A."/>
        </authorList>
    </citation>
    <scope>NUCLEOTIDE SEQUENCE [LARGE SCALE GENOMIC DNA]</scope>
    <source>
        <strain evidence="3">ATCC MYA-826 / Pb01</strain>
    </source>
</reference>
<dbReference type="OrthoDB" id="10607265at2759"/>
<gene>
    <name evidence="2" type="ORF">PAAG_05515</name>
</gene>
<sequence>MGRMGENGDSWSHEWVPRPRRSGRCTTTQGLARRSPLGQSSRANSPRVGGNPQAAAQPNPEVSQTAQATDLPKGGAVKQIS</sequence>
<accession>C1H422</accession>
<dbReference type="GeneID" id="9095877"/>
<dbReference type="EMBL" id="KN294005">
    <property type="protein sequence ID" value="EEH34466.2"/>
    <property type="molecule type" value="Genomic_DNA"/>
</dbReference>
<evidence type="ECO:0000313" key="3">
    <source>
        <dbReference type="Proteomes" id="UP000002059"/>
    </source>
</evidence>